<dbReference type="EMBL" id="FQUP01000001">
    <property type="protein sequence ID" value="SHE62257.1"/>
    <property type="molecule type" value="Genomic_DNA"/>
</dbReference>
<dbReference type="OrthoDB" id="8420553at2"/>
<dbReference type="STRING" id="1122133.SAMN02745157_0575"/>
<proteinExistence type="predicted"/>
<evidence type="ECO:0000313" key="2">
    <source>
        <dbReference type="EMBL" id="SHE62257.1"/>
    </source>
</evidence>
<organism evidence="2 3">
    <name type="scientific">Kaistia soli DSM 19436</name>
    <dbReference type="NCBI Taxonomy" id="1122133"/>
    <lineage>
        <taxon>Bacteria</taxon>
        <taxon>Pseudomonadati</taxon>
        <taxon>Pseudomonadota</taxon>
        <taxon>Alphaproteobacteria</taxon>
        <taxon>Hyphomicrobiales</taxon>
        <taxon>Kaistiaceae</taxon>
        <taxon>Kaistia</taxon>
    </lineage>
</organism>
<sequence>MPKISEAVWASVRARFEGTIDPIVDIAHQHGMSHVALWRRAKRDGWVRPHQAPSVPLAAEDDKLLGRLFRAFERQVADLEQRFLAGGGSIEEKDARTLSVLARTFETLAKLRDEREGPVDEGSVDLDDLRARLAQRLSALDPRGLAASGADGADGGGVDRRRIRGAS</sequence>
<name>A0A1M4V036_9HYPH</name>
<evidence type="ECO:0000256" key="1">
    <source>
        <dbReference type="SAM" id="MobiDB-lite"/>
    </source>
</evidence>
<dbReference type="RefSeq" id="WP_139251303.1">
    <property type="nucleotide sequence ID" value="NZ_FQUP01000001.1"/>
</dbReference>
<dbReference type="Proteomes" id="UP000184485">
    <property type="component" value="Unassembled WGS sequence"/>
</dbReference>
<protein>
    <submittedName>
        <fullName evidence="2">Uncharacterized protein</fullName>
    </submittedName>
</protein>
<gene>
    <name evidence="2" type="ORF">SAMN02745157_0575</name>
</gene>
<dbReference type="AlphaFoldDB" id="A0A1M4V036"/>
<reference evidence="2 3" key="1">
    <citation type="submission" date="2016-11" db="EMBL/GenBank/DDBJ databases">
        <authorList>
            <person name="Jaros S."/>
            <person name="Januszkiewicz K."/>
            <person name="Wedrychowicz H."/>
        </authorList>
    </citation>
    <scope>NUCLEOTIDE SEQUENCE [LARGE SCALE GENOMIC DNA]</scope>
    <source>
        <strain evidence="2 3">DSM 19436</strain>
    </source>
</reference>
<keyword evidence="3" id="KW-1185">Reference proteome</keyword>
<evidence type="ECO:0000313" key="3">
    <source>
        <dbReference type="Proteomes" id="UP000184485"/>
    </source>
</evidence>
<feature type="region of interest" description="Disordered" evidence="1">
    <location>
        <begin position="144"/>
        <end position="167"/>
    </location>
</feature>
<accession>A0A1M4V036</accession>